<organism evidence="3 4">
    <name type="scientific">Psychrobacillus vulpis</name>
    <dbReference type="NCBI Taxonomy" id="2325572"/>
    <lineage>
        <taxon>Bacteria</taxon>
        <taxon>Bacillati</taxon>
        <taxon>Bacillota</taxon>
        <taxon>Bacilli</taxon>
        <taxon>Bacillales</taxon>
        <taxon>Bacillaceae</taxon>
        <taxon>Psychrobacillus</taxon>
    </lineage>
</organism>
<proteinExistence type="predicted"/>
<dbReference type="InterPro" id="IPR025736">
    <property type="entry name" value="PucR_C-HTH_dom"/>
</dbReference>
<dbReference type="Proteomes" id="UP000316626">
    <property type="component" value="Unassembled WGS sequence"/>
</dbReference>
<sequence>MTEYVLTVRDVLKRKTFISAKVIAGSKGLSRQVKWSHILETKEFESFINGGELILTTGVGLQLDLSTQIKYLENLIEKNAAGMCIEIGTYFKEIPIELIHLAEKHDFPLIIFKEIVKFVDITQDLHTLIINQHHQMLSQLDTLSRKFIDLSLTPNGILKILQELHHYLQQGVLFITDDSKSYYYPSEIRNIETSIRSFIEESPKENIEPSTFILDNESYVLIPVKGIGQIWGHLCLPIKQLIPNEFFYLILDRAALAIVQILLRNRTIGERKHNMEDKLVRNLLKGRDYEQDDIQTYLPSTSRNMHFRVFIIRMDFPESSISEDDWEEVKLQRSVLIRSLFKRLGFFPAVSSRKTEISVIASFIAAEHLKKDTDRFEQIIQNIVQMKEKSFMDGSKCTFGISRVYKTIDQAKNGYHEATEVLKIQGSHIAKTSFYENLGIYRLLLSLTESGQIEDYINDYLKPVLDFDQKTESDLFTTLCVYLDCNGVKNEAADRLFIVRQTLYNRLEKLEVLLGKDFMEPSNRLALEVAIKAHQLVSIPLDRIYKPVFTLQ</sequence>
<dbReference type="AlphaFoldDB" id="A0A544TSZ1"/>
<reference evidence="3 4" key="1">
    <citation type="submission" date="2019-06" db="EMBL/GenBank/DDBJ databases">
        <title>Psychrobacillus vulpis sp. nov., a new species isolated from feces of a red fox that inhabits in The Tablas de Daimiel Natural Park, Albacete, Spain.</title>
        <authorList>
            <person name="Rodriguez M."/>
            <person name="Reina J.C."/>
            <person name="Bejar V."/>
            <person name="Llamas I."/>
        </authorList>
    </citation>
    <scope>NUCLEOTIDE SEQUENCE [LARGE SCALE GENOMIC DNA]</scope>
    <source>
        <strain evidence="3 4">Z8</strain>
    </source>
</reference>
<keyword evidence="4" id="KW-1185">Reference proteome</keyword>
<dbReference type="InterPro" id="IPR051448">
    <property type="entry name" value="CdaR-like_regulators"/>
</dbReference>
<dbReference type="Pfam" id="PF13556">
    <property type="entry name" value="HTH_30"/>
    <property type="match status" value="1"/>
</dbReference>
<feature type="domain" description="PucR C-terminal helix-turn-helix" evidence="2">
    <location>
        <begin position="475"/>
        <end position="533"/>
    </location>
</feature>
<dbReference type="PANTHER" id="PTHR33744">
    <property type="entry name" value="CARBOHYDRATE DIACID REGULATOR"/>
    <property type="match status" value="1"/>
</dbReference>
<feature type="domain" description="Purine catabolism PurC-like" evidence="1">
    <location>
        <begin position="10"/>
        <end position="129"/>
    </location>
</feature>
<comment type="caution">
    <text evidence="3">The sequence shown here is derived from an EMBL/GenBank/DDBJ whole genome shotgun (WGS) entry which is preliminary data.</text>
</comment>
<evidence type="ECO:0000313" key="4">
    <source>
        <dbReference type="Proteomes" id="UP000316626"/>
    </source>
</evidence>
<dbReference type="Gene3D" id="1.10.10.2840">
    <property type="entry name" value="PucR C-terminal helix-turn-helix domain"/>
    <property type="match status" value="1"/>
</dbReference>
<evidence type="ECO:0000259" key="2">
    <source>
        <dbReference type="Pfam" id="PF13556"/>
    </source>
</evidence>
<dbReference type="OrthoDB" id="143422at2"/>
<dbReference type="InterPro" id="IPR012914">
    <property type="entry name" value="PucR_dom"/>
</dbReference>
<protein>
    <submittedName>
        <fullName evidence="3">PucR family transcriptional regulator</fullName>
    </submittedName>
</protein>
<dbReference type="RefSeq" id="WP_142641936.1">
    <property type="nucleotide sequence ID" value="NZ_VDGI01000005.1"/>
</dbReference>
<dbReference type="PANTHER" id="PTHR33744:SF1">
    <property type="entry name" value="DNA-BINDING TRANSCRIPTIONAL ACTIVATOR ADER"/>
    <property type="match status" value="1"/>
</dbReference>
<accession>A0A544TSZ1</accession>
<gene>
    <name evidence="3" type="ORF">FG384_07335</name>
</gene>
<dbReference type="EMBL" id="VDGI01000005">
    <property type="protein sequence ID" value="TQR20555.1"/>
    <property type="molecule type" value="Genomic_DNA"/>
</dbReference>
<dbReference type="Pfam" id="PF07905">
    <property type="entry name" value="PucR"/>
    <property type="match status" value="1"/>
</dbReference>
<dbReference type="InterPro" id="IPR042070">
    <property type="entry name" value="PucR_C-HTH_sf"/>
</dbReference>
<evidence type="ECO:0000259" key="1">
    <source>
        <dbReference type="Pfam" id="PF07905"/>
    </source>
</evidence>
<evidence type="ECO:0000313" key="3">
    <source>
        <dbReference type="EMBL" id="TQR20555.1"/>
    </source>
</evidence>
<name>A0A544TSZ1_9BACI</name>